<feature type="compositionally biased region" description="Pro residues" evidence="1">
    <location>
        <begin position="1"/>
        <end position="10"/>
    </location>
</feature>
<sequence>MPTAPPPPDPGNSGAEPRRLKAEDPDDLLAVLPFLLGYQPSESLVMAAVCDKVIAVCVRVDLAEDPDLVSDRLAEIATNNHASGVLLVAYSDEAARADRLLLPMIDRLQTVGVIDAIYTDGQRRWSRICNADCCPPEGIPYRLDTNRLAAEAVFQGMSRQTDRAAIAELVQGPPAERRPELSALTEQVIEDVFARSQDERRREIAGWVSAHVRRRLEGLAVQPTERELVRLACLIVDVPVRDEAWALMRRQDAWVHVELWQQVVSHAVSPLDVPALGMLGMAAWISGQGTLQVCCIERARQLDTNYSLIDILDDINDRALPPTFWESIRSGVAGAIDDDVIGAGTGTDARPTAIGPHRRTGRRPKRGAA</sequence>
<accession>A0A1H1YIB0</accession>
<feature type="compositionally biased region" description="Basic residues" evidence="1">
    <location>
        <begin position="356"/>
        <end position="369"/>
    </location>
</feature>
<dbReference type="Pfam" id="PF13830">
    <property type="entry name" value="DUF4192"/>
    <property type="match status" value="1"/>
</dbReference>
<evidence type="ECO:0000313" key="3">
    <source>
        <dbReference type="Proteomes" id="UP000199103"/>
    </source>
</evidence>
<dbReference type="AlphaFoldDB" id="A0A1H1YIB0"/>
<dbReference type="InterPro" id="IPR025447">
    <property type="entry name" value="DUF4192"/>
</dbReference>
<keyword evidence="3" id="KW-1185">Reference proteome</keyword>
<evidence type="ECO:0000313" key="2">
    <source>
        <dbReference type="EMBL" id="SDT21101.1"/>
    </source>
</evidence>
<gene>
    <name evidence="2" type="ORF">SAMN04489812_4593</name>
</gene>
<dbReference type="RefSeq" id="WP_172836203.1">
    <property type="nucleotide sequence ID" value="NZ_LT629772.1"/>
</dbReference>
<dbReference type="Proteomes" id="UP000199103">
    <property type="component" value="Chromosome I"/>
</dbReference>
<proteinExistence type="predicted"/>
<feature type="region of interest" description="Disordered" evidence="1">
    <location>
        <begin position="1"/>
        <end position="20"/>
    </location>
</feature>
<name>A0A1H1YIB0_9ACTN</name>
<evidence type="ECO:0008006" key="4">
    <source>
        <dbReference type="Google" id="ProtNLM"/>
    </source>
</evidence>
<reference evidence="2 3" key="1">
    <citation type="submission" date="2016-10" db="EMBL/GenBank/DDBJ databases">
        <authorList>
            <person name="de Groot N.N."/>
        </authorList>
    </citation>
    <scope>NUCLEOTIDE SEQUENCE [LARGE SCALE GENOMIC DNA]</scope>
    <source>
        <strain evidence="2 3">DSM 21800</strain>
    </source>
</reference>
<organism evidence="2 3">
    <name type="scientific">Microlunatus soli</name>
    <dbReference type="NCBI Taxonomy" id="630515"/>
    <lineage>
        <taxon>Bacteria</taxon>
        <taxon>Bacillati</taxon>
        <taxon>Actinomycetota</taxon>
        <taxon>Actinomycetes</taxon>
        <taxon>Propionibacteriales</taxon>
        <taxon>Propionibacteriaceae</taxon>
        <taxon>Microlunatus</taxon>
    </lineage>
</organism>
<protein>
    <recommendedName>
        <fullName evidence="4">DUF4192 domain-containing protein</fullName>
    </recommendedName>
</protein>
<dbReference type="STRING" id="630515.SAMN04489812_4593"/>
<evidence type="ECO:0000256" key="1">
    <source>
        <dbReference type="SAM" id="MobiDB-lite"/>
    </source>
</evidence>
<dbReference type="EMBL" id="LT629772">
    <property type="protein sequence ID" value="SDT21101.1"/>
    <property type="molecule type" value="Genomic_DNA"/>
</dbReference>
<feature type="region of interest" description="Disordered" evidence="1">
    <location>
        <begin position="344"/>
        <end position="369"/>
    </location>
</feature>